<feature type="transmembrane region" description="Helical" evidence="2">
    <location>
        <begin position="249"/>
        <end position="270"/>
    </location>
</feature>
<feature type="transmembrane region" description="Helical" evidence="2">
    <location>
        <begin position="78"/>
        <end position="98"/>
    </location>
</feature>
<protein>
    <recommendedName>
        <fullName evidence="4">Sugar phosphate transporter domain-containing protein</fullName>
    </recommendedName>
</protein>
<proteinExistence type="predicted"/>
<dbReference type="AlphaFoldDB" id="A0A7S1FYH6"/>
<name>A0A7S1FYH6_9STRA</name>
<keyword evidence="2" id="KW-0472">Membrane</keyword>
<feature type="transmembrane region" description="Helical" evidence="2">
    <location>
        <begin position="110"/>
        <end position="131"/>
    </location>
</feature>
<accession>A0A7S1FYH6</accession>
<feature type="region of interest" description="Disordered" evidence="1">
    <location>
        <begin position="38"/>
        <end position="60"/>
    </location>
</feature>
<keyword evidence="2" id="KW-0812">Transmembrane</keyword>
<dbReference type="PANTHER" id="PTHR13146:SF1">
    <property type="entry name" value="SUGAR PHOSPHATE TRANSPORTER DOMAIN-CONTAINING PROTEIN"/>
    <property type="match status" value="1"/>
</dbReference>
<feature type="compositionally biased region" description="Basic and acidic residues" evidence="1">
    <location>
        <begin position="38"/>
        <end position="54"/>
    </location>
</feature>
<sequence>MAQSTMKEAESTEMASLVTEEEEAKSFEMTRLAAAKLDREEVGRERGEDADRRSLLPRAVGAPVPPPPTDWYGHLGKAVFLATGVYWGVSMQLMVYAGAARYPLALLPNLTWYISMFGALLPGRLVACRCADGALTMRFGRRPPSPGRARGAPRLFPRWDPLWRNGPLVVASVCDWLGTVGLTVGLTLSGSAIFGIVFSSVSIWAALFARVLLGRVLSSTQLAGIVIVTAGLIVSALGENAETEEGRRVVLGIGLSVAGSVCLGLEYVLIEIALDIERKDAAVRRALRERNIRGGDKGRDGYDGEVGDEREGEDGDGDDELLVMDFMVYMGVWGLVLSLIYHFAYTAPRWHELVAGPVAEEGSTLGYLAMLFITQAFSNFAHNISWFVVCEREGAVATGLLQGAKAVALLFGSAAAFCGRQESQCLTPSKMAATAIVIGGTLLYYWRPLQVAAPSDGIPGPELDEDIDGQDLHSGELT</sequence>
<dbReference type="PANTHER" id="PTHR13146">
    <property type="match status" value="1"/>
</dbReference>
<feature type="region of interest" description="Disordered" evidence="1">
    <location>
        <begin position="1"/>
        <end position="26"/>
    </location>
</feature>
<dbReference type="InterPro" id="IPR037185">
    <property type="entry name" value="EmrE-like"/>
</dbReference>
<reference evidence="3" key="1">
    <citation type="submission" date="2021-01" db="EMBL/GenBank/DDBJ databases">
        <authorList>
            <person name="Corre E."/>
            <person name="Pelletier E."/>
            <person name="Niang G."/>
            <person name="Scheremetjew M."/>
            <person name="Finn R."/>
            <person name="Kale V."/>
            <person name="Holt S."/>
            <person name="Cochrane G."/>
            <person name="Meng A."/>
            <person name="Brown T."/>
            <person name="Cohen L."/>
        </authorList>
    </citation>
    <scope>NUCLEOTIDE SEQUENCE</scope>
    <source>
        <strain evidence="3">308</strain>
    </source>
</reference>
<dbReference type="GO" id="GO:0016020">
    <property type="term" value="C:membrane"/>
    <property type="evidence" value="ECO:0007669"/>
    <property type="project" value="TreeGrafter"/>
</dbReference>
<gene>
    <name evidence="3" type="ORF">CHYS00102_LOCUS22921</name>
</gene>
<dbReference type="EMBL" id="HBFR01031600">
    <property type="protein sequence ID" value="CAD8895707.1"/>
    <property type="molecule type" value="Transcribed_RNA"/>
</dbReference>
<evidence type="ECO:0000256" key="1">
    <source>
        <dbReference type="SAM" id="MobiDB-lite"/>
    </source>
</evidence>
<evidence type="ECO:0000256" key="2">
    <source>
        <dbReference type="SAM" id="Phobius"/>
    </source>
</evidence>
<evidence type="ECO:0000313" key="3">
    <source>
        <dbReference type="EMBL" id="CAD8895707.1"/>
    </source>
</evidence>
<keyword evidence="2" id="KW-1133">Transmembrane helix</keyword>
<organism evidence="3">
    <name type="scientific">Corethron hystrix</name>
    <dbReference type="NCBI Taxonomy" id="216773"/>
    <lineage>
        <taxon>Eukaryota</taxon>
        <taxon>Sar</taxon>
        <taxon>Stramenopiles</taxon>
        <taxon>Ochrophyta</taxon>
        <taxon>Bacillariophyta</taxon>
        <taxon>Coscinodiscophyceae</taxon>
        <taxon>Corethrophycidae</taxon>
        <taxon>Corethrales</taxon>
        <taxon>Corethraceae</taxon>
        <taxon>Corethron</taxon>
    </lineage>
</organism>
<feature type="transmembrane region" description="Helical" evidence="2">
    <location>
        <begin position="192"/>
        <end position="213"/>
    </location>
</feature>
<feature type="transmembrane region" description="Helical" evidence="2">
    <location>
        <begin position="220"/>
        <end position="237"/>
    </location>
</feature>
<dbReference type="SUPFAM" id="SSF103481">
    <property type="entry name" value="Multidrug resistance efflux transporter EmrE"/>
    <property type="match status" value="1"/>
</dbReference>
<feature type="transmembrane region" description="Helical" evidence="2">
    <location>
        <begin position="326"/>
        <end position="345"/>
    </location>
</feature>
<evidence type="ECO:0008006" key="4">
    <source>
        <dbReference type="Google" id="ProtNLM"/>
    </source>
</evidence>